<organism evidence="10">
    <name type="scientific">Naegleria gruberi</name>
    <name type="common">Amoeba</name>
    <dbReference type="NCBI Taxonomy" id="5762"/>
    <lineage>
        <taxon>Eukaryota</taxon>
        <taxon>Discoba</taxon>
        <taxon>Heterolobosea</taxon>
        <taxon>Tetramitia</taxon>
        <taxon>Eutetramitia</taxon>
        <taxon>Vahlkampfiidae</taxon>
        <taxon>Naegleria</taxon>
    </lineage>
</organism>
<dbReference type="Gene3D" id="1.10.630.10">
    <property type="entry name" value="Cytochrome P450"/>
    <property type="match status" value="1"/>
</dbReference>
<keyword evidence="5 7" id="KW-0408">Iron</keyword>
<dbReference type="GO" id="GO:0005506">
    <property type="term" value="F:iron ion binding"/>
    <property type="evidence" value="ECO:0007669"/>
    <property type="project" value="InterPro"/>
</dbReference>
<accession>D2VCI2</accession>
<dbReference type="GO" id="GO:0020037">
    <property type="term" value="F:heme binding"/>
    <property type="evidence" value="ECO:0007669"/>
    <property type="project" value="InterPro"/>
</dbReference>
<dbReference type="GO" id="GO:0016705">
    <property type="term" value="F:oxidoreductase activity, acting on paired donors, with incorporation or reduction of molecular oxygen"/>
    <property type="evidence" value="ECO:0007669"/>
    <property type="project" value="InterPro"/>
</dbReference>
<evidence type="ECO:0000313" key="9">
    <source>
        <dbReference type="EMBL" id="EFC45315.1"/>
    </source>
</evidence>
<dbReference type="AlphaFoldDB" id="D2VCI2"/>
<dbReference type="KEGG" id="ngr:NAEGRDRAFT_66581"/>
<dbReference type="GO" id="GO:0004497">
    <property type="term" value="F:monooxygenase activity"/>
    <property type="evidence" value="ECO:0007669"/>
    <property type="project" value="UniProtKB-KW"/>
</dbReference>
<dbReference type="GeneID" id="8850427"/>
<reference evidence="9 10" key="1">
    <citation type="journal article" date="2010" name="Cell">
        <title>The genome of Naegleria gruberi illuminates early eukaryotic versatility.</title>
        <authorList>
            <person name="Fritz-Laylin L.K."/>
            <person name="Prochnik S.E."/>
            <person name="Ginger M.L."/>
            <person name="Dacks J.B."/>
            <person name="Carpenter M.L."/>
            <person name="Field M.C."/>
            <person name="Kuo A."/>
            <person name="Paredez A."/>
            <person name="Chapman J."/>
            <person name="Pham J."/>
            <person name="Shu S."/>
            <person name="Neupane R."/>
            <person name="Cipriano M."/>
            <person name="Mancuso J."/>
            <person name="Tu H."/>
            <person name="Salamov A."/>
            <person name="Lindquist E."/>
            <person name="Shapiro H."/>
            <person name="Lucas S."/>
            <person name="Grigoriev I.V."/>
            <person name="Cande W.Z."/>
            <person name="Fulton C."/>
            <person name="Rokhsar D.S."/>
            <person name="Dawson S.C."/>
        </authorList>
    </citation>
    <scope>NUCLEOTIDE SEQUENCE [LARGE SCALE GENOMIC DNA]</scope>
    <source>
        <strain evidence="9 10">NEG-M</strain>
    </source>
</reference>
<evidence type="ECO:0000256" key="4">
    <source>
        <dbReference type="ARBA" id="ARBA00023002"/>
    </source>
</evidence>
<keyword evidence="4 8" id="KW-0560">Oxidoreductase</keyword>
<dbReference type="FunCoup" id="D2VCI2">
    <property type="interactions" value="299"/>
</dbReference>
<dbReference type="VEuPathDB" id="AmoebaDB:NAEGRDRAFT_66581"/>
<dbReference type="OrthoDB" id="1470350at2759"/>
<comment type="similarity">
    <text evidence="1 8">Belongs to the cytochrome P450 family.</text>
</comment>
<proteinExistence type="inferred from homology"/>
<keyword evidence="3 7" id="KW-0479">Metal-binding</keyword>
<dbReference type="OMA" id="HTDPTQW"/>
<dbReference type="InterPro" id="IPR050196">
    <property type="entry name" value="Cytochrome_P450_Monoox"/>
</dbReference>
<dbReference type="InterPro" id="IPR001128">
    <property type="entry name" value="Cyt_P450"/>
</dbReference>
<evidence type="ECO:0000256" key="5">
    <source>
        <dbReference type="ARBA" id="ARBA00023004"/>
    </source>
</evidence>
<dbReference type="RefSeq" id="XP_002678059.1">
    <property type="nucleotide sequence ID" value="XM_002678013.1"/>
</dbReference>
<keyword evidence="6 8" id="KW-0503">Monooxygenase</keyword>
<evidence type="ECO:0000256" key="8">
    <source>
        <dbReference type="RuleBase" id="RU000461"/>
    </source>
</evidence>
<dbReference type="eggNOG" id="KOG0158">
    <property type="taxonomic scope" value="Eukaryota"/>
</dbReference>
<keyword evidence="2 7" id="KW-0349">Heme</keyword>
<evidence type="ECO:0000256" key="2">
    <source>
        <dbReference type="ARBA" id="ARBA00022617"/>
    </source>
</evidence>
<dbReference type="Pfam" id="PF00067">
    <property type="entry name" value="p450"/>
    <property type="match status" value="1"/>
</dbReference>
<evidence type="ECO:0000256" key="1">
    <source>
        <dbReference type="ARBA" id="ARBA00010617"/>
    </source>
</evidence>
<evidence type="ECO:0000256" key="3">
    <source>
        <dbReference type="ARBA" id="ARBA00022723"/>
    </source>
</evidence>
<dbReference type="PRINTS" id="PR00385">
    <property type="entry name" value="P450"/>
</dbReference>
<dbReference type="InParanoid" id="D2VCI2"/>
<evidence type="ECO:0000256" key="6">
    <source>
        <dbReference type="ARBA" id="ARBA00023033"/>
    </source>
</evidence>
<dbReference type="STRING" id="5762.D2VCI2"/>
<gene>
    <name evidence="9" type="ORF">NAEGRDRAFT_66581</name>
</gene>
<dbReference type="EMBL" id="GG738863">
    <property type="protein sequence ID" value="EFC45315.1"/>
    <property type="molecule type" value="Genomic_DNA"/>
</dbReference>
<comment type="cofactor">
    <cofactor evidence="7">
        <name>heme</name>
        <dbReference type="ChEBI" id="CHEBI:30413"/>
    </cofactor>
</comment>
<dbReference type="PANTHER" id="PTHR24291:SF50">
    <property type="entry name" value="BIFUNCTIONAL ALBAFLAVENONE MONOOXYGENASE_TERPENE SYNTHASE"/>
    <property type="match status" value="1"/>
</dbReference>
<dbReference type="InterPro" id="IPR002401">
    <property type="entry name" value="Cyt_P450_E_grp-I"/>
</dbReference>
<dbReference type="PRINTS" id="PR00463">
    <property type="entry name" value="EP450I"/>
</dbReference>
<dbReference type="Proteomes" id="UP000006671">
    <property type="component" value="Unassembled WGS sequence"/>
</dbReference>
<dbReference type="SUPFAM" id="SSF48264">
    <property type="entry name" value="Cytochrome P450"/>
    <property type="match status" value="1"/>
</dbReference>
<dbReference type="PROSITE" id="PS00086">
    <property type="entry name" value="CYTOCHROME_P450"/>
    <property type="match status" value="1"/>
</dbReference>
<feature type="binding site" description="axial binding residue" evidence="7">
    <location>
        <position position="423"/>
    </location>
    <ligand>
        <name>heme</name>
        <dbReference type="ChEBI" id="CHEBI:30413"/>
    </ligand>
    <ligandPart>
        <name>Fe</name>
        <dbReference type="ChEBI" id="CHEBI:18248"/>
    </ligandPart>
</feature>
<sequence length="486" mass="56147">MNNQRSVTELMEKYGDKESGITRMSLMDRNMVIINDKDLLKEVIITKGSIFTKFTEVYEVFKVFGENILTVLDASSDSWKNHHKICSPAFTTQNLQYLCEYAAKSVEKLFESRWEKQKGDHTLKNGENYQDAYLTSDIKGDFSDVTLDILGQVGFGLDFEIFKEKTGTLSEGQQFRKSLEVLFTTGIFVKLFIGMSKVWKFLYPFAQKLFKVDVAYNIVSSKLDEILKERTKEIELAYANSGEIQTGERRDLLSCLIEANYVQKGVLTEDEVKSDAFIFSLAGHETTSTTLQWTCYELGKRPEILKKAQEEVDRILENGSRIATYDDFPKMNYLNMIIMESLRVHPPVSAAYRVAKKATTIGKYHIPKDTIIQMEFANTHWNEKFWEQANEYNPERFPTDFEDRQKIHSDFTWVPFSMGNRKCIGYKFAQYEAFAIMSRLLQLYDIKLVNDERLPEDQVTEEKGPTVGPGNLHLIFKRRSSVNASQ</sequence>
<dbReference type="InterPro" id="IPR036396">
    <property type="entry name" value="Cyt_P450_sf"/>
</dbReference>
<evidence type="ECO:0000256" key="7">
    <source>
        <dbReference type="PIRSR" id="PIRSR602401-1"/>
    </source>
</evidence>
<protein>
    <submittedName>
        <fullName evidence="9">Predicted protein</fullName>
    </submittedName>
</protein>
<keyword evidence="10" id="KW-1185">Reference proteome</keyword>
<evidence type="ECO:0000313" key="10">
    <source>
        <dbReference type="Proteomes" id="UP000006671"/>
    </source>
</evidence>
<name>D2VCI2_NAEGR</name>
<dbReference type="InterPro" id="IPR017972">
    <property type="entry name" value="Cyt_P450_CS"/>
</dbReference>
<dbReference type="PANTHER" id="PTHR24291">
    <property type="entry name" value="CYTOCHROME P450 FAMILY 4"/>
    <property type="match status" value="1"/>
</dbReference>